<feature type="signal peptide" evidence="1">
    <location>
        <begin position="1"/>
        <end position="22"/>
    </location>
</feature>
<dbReference type="EMBL" id="FNVG01000002">
    <property type="protein sequence ID" value="SEF64124.1"/>
    <property type="molecule type" value="Genomic_DNA"/>
</dbReference>
<feature type="chain" id="PRO_5009285224" description="DUF5666 domain-containing protein" evidence="1">
    <location>
        <begin position="23"/>
        <end position="251"/>
    </location>
</feature>
<dbReference type="Proteomes" id="UP000236721">
    <property type="component" value="Unassembled WGS sequence"/>
</dbReference>
<evidence type="ECO:0000256" key="1">
    <source>
        <dbReference type="SAM" id="SignalP"/>
    </source>
</evidence>
<reference evidence="3" key="1">
    <citation type="submission" date="2016-10" db="EMBL/GenBank/DDBJ databases">
        <authorList>
            <person name="Varghese N."/>
            <person name="Submissions S."/>
        </authorList>
    </citation>
    <scope>NUCLEOTIDE SEQUENCE [LARGE SCALE GENOMIC DNA]</scope>
    <source>
        <strain evidence="3">CGMCC 1.7062</strain>
    </source>
</reference>
<organism evidence="2 3">
    <name type="scientific">Vibrio hangzhouensis</name>
    <dbReference type="NCBI Taxonomy" id="462991"/>
    <lineage>
        <taxon>Bacteria</taxon>
        <taxon>Pseudomonadati</taxon>
        <taxon>Pseudomonadota</taxon>
        <taxon>Gammaproteobacteria</taxon>
        <taxon>Vibrionales</taxon>
        <taxon>Vibrionaceae</taxon>
        <taxon>Vibrio</taxon>
    </lineage>
</organism>
<keyword evidence="3" id="KW-1185">Reference proteome</keyword>
<name>A0A1H5TMW5_9VIBR</name>
<evidence type="ECO:0000313" key="2">
    <source>
        <dbReference type="EMBL" id="SEF64124.1"/>
    </source>
</evidence>
<proteinExistence type="predicted"/>
<dbReference type="RefSeq" id="WP_103878919.1">
    <property type="nucleotide sequence ID" value="NZ_FNVG01000002.1"/>
</dbReference>
<dbReference type="AlphaFoldDB" id="A0A1H5TMW5"/>
<evidence type="ECO:0008006" key="4">
    <source>
        <dbReference type="Google" id="ProtNLM"/>
    </source>
</evidence>
<evidence type="ECO:0000313" key="3">
    <source>
        <dbReference type="Proteomes" id="UP000236721"/>
    </source>
</evidence>
<gene>
    <name evidence="2" type="ORF">SAMN04488244_102322</name>
</gene>
<accession>A0A1H5TMW5</accession>
<keyword evidence="1" id="KW-0732">Signal</keyword>
<protein>
    <recommendedName>
        <fullName evidence="4">DUF5666 domain-containing protein</fullName>
    </recommendedName>
</protein>
<dbReference type="OrthoDB" id="6213650at2"/>
<sequence length="251" mass="26106">MILRKITSLTLVLSVLSFSANAATIHLKNGQQFSGDIKEKADGFLVVDMNGIKTTIPLDKIDRIDAGNTASPLITEPDQNVSQKTDSESNVAVVPEGTVLMIRMSDSINTRHHKAGQRFTGTLETNLMSGSQLVAKSGTNVYGSLSQLDSAGRVAGSASMTLELHSIAIDGTPLNIATYPLVAEGDNTGKSSAGRTGRTTAVGAIAGGSDGAKTGAKVGLASSILTKGDDIEIKQGTLLDFTLKTPLHVQL</sequence>